<keyword evidence="3" id="KW-1185">Reference proteome</keyword>
<gene>
    <name evidence="2" type="ORF">CLV43_102417</name>
</gene>
<evidence type="ECO:0000313" key="3">
    <source>
        <dbReference type="Proteomes" id="UP000239494"/>
    </source>
</evidence>
<dbReference type="RefSeq" id="WP_106186432.1">
    <property type="nucleotide sequence ID" value="NZ_PVTF01000002.1"/>
</dbReference>
<comment type="caution">
    <text evidence="2">The sequence shown here is derived from an EMBL/GenBank/DDBJ whole genome shotgun (WGS) entry which is preliminary data.</text>
</comment>
<feature type="compositionally biased region" description="Gly residues" evidence="1">
    <location>
        <begin position="9"/>
        <end position="18"/>
    </location>
</feature>
<dbReference type="OrthoDB" id="951068at2"/>
<evidence type="ECO:0000313" key="2">
    <source>
        <dbReference type="EMBL" id="PRY44852.1"/>
    </source>
</evidence>
<dbReference type="SUPFAM" id="SSF54427">
    <property type="entry name" value="NTF2-like"/>
    <property type="match status" value="1"/>
</dbReference>
<proteinExistence type="predicted"/>
<evidence type="ECO:0008006" key="4">
    <source>
        <dbReference type="Google" id="ProtNLM"/>
    </source>
</evidence>
<accession>A0A2T0TGM2</accession>
<organism evidence="2 3">
    <name type="scientific">Umezawaea tangerina</name>
    <dbReference type="NCBI Taxonomy" id="84725"/>
    <lineage>
        <taxon>Bacteria</taxon>
        <taxon>Bacillati</taxon>
        <taxon>Actinomycetota</taxon>
        <taxon>Actinomycetes</taxon>
        <taxon>Pseudonocardiales</taxon>
        <taxon>Pseudonocardiaceae</taxon>
        <taxon>Umezawaea</taxon>
    </lineage>
</organism>
<sequence length="137" mass="14454">MGAVPRGLPGIGRGGVPGGVRPRPDPGGWTGEGGDGVRFDEYARGTREWFAAVAGSGGGLGIELRFTERIAAGGPASERGVFRITATRPGAEDKLLHGRFHTFSRKSGGRWRIVADYDSDDDGTVTEEVFEAAGRRP</sequence>
<feature type="region of interest" description="Disordered" evidence="1">
    <location>
        <begin position="1"/>
        <end position="36"/>
    </location>
</feature>
<reference evidence="2 3" key="1">
    <citation type="submission" date="2018-03" db="EMBL/GenBank/DDBJ databases">
        <title>Genomic Encyclopedia of Archaeal and Bacterial Type Strains, Phase II (KMG-II): from individual species to whole genera.</title>
        <authorList>
            <person name="Goeker M."/>
        </authorList>
    </citation>
    <scope>NUCLEOTIDE SEQUENCE [LARGE SCALE GENOMIC DNA]</scope>
    <source>
        <strain evidence="2 3">DSM 44720</strain>
    </source>
</reference>
<dbReference type="AlphaFoldDB" id="A0A2T0TGM2"/>
<dbReference type="Proteomes" id="UP000239494">
    <property type="component" value="Unassembled WGS sequence"/>
</dbReference>
<evidence type="ECO:0000256" key="1">
    <source>
        <dbReference type="SAM" id="MobiDB-lite"/>
    </source>
</evidence>
<protein>
    <recommendedName>
        <fullName evidence="4">DUF4440 domain-containing protein</fullName>
    </recommendedName>
</protein>
<dbReference type="Gene3D" id="3.10.450.50">
    <property type="match status" value="1"/>
</dbReference>
<dbReference type="EMBL" id="PVTF01000002">
    <property type="protein sequence ID" value="PRY44852.1"/>
    <property type="molecule type" value="Genomic_DNA"/>
</dbReference>
<name>A0A2T0TGM2_9PSEU</name>
<dbReference type="InterPro" id="IPR032710">
    <property type="entry name" value="NTF2-like_dom_sf"/>
</dbReference>